<gene>
    <name evidence="2" type="ORF">UT14_C0022G0002</name>
</gene>
<keyword evidence="1" id="KW-0472">Membrane</keyword>
<dbReference type="Proteomes" id="UP000033841">
    <property type="component" value="Unassembled WGS sequence"/>
</dbReference>
<keyword evidence="1" id="KW-0812">Transmembrane</keyword>
<dbReference type="InterPro" id="IPR043723">
    <property type="entry name" value="DUF5665"/>
</dbReference>
<protein>
    <submittedName>
        <fullName evidence="2">Uncharacterized protein</fullName>
    </submittedName>
</protein>
<feature type="transmembrane region" description="Helical" evidence="1">
    <location>
        <begin position="53"/>
        <end position="80"/>
    </location>
</feature>
<dbReference type="AlphaFoldDB" id="A0A0G0LGY9"/>
<dbReference type="Pfam" id="PF18910">
    <property type="entry name" value="DUF5665"/>
    <property type="match status" value="1"/>
</dbReference>
<dbReference type="EMBL" id="LBVR01000022">
    <property type="protein sequence ID" value="KKQ91118.1"/>
    <property type="molecule type" value="Genomic_DNA"/>
</dbReference>
<name>A0A0G0LGY9_9BACT</name>
<keyword evidence="1" id="KW-1133">Transmembrane helix</keyword>
<reference evidence="2 3" key="1">
    <citation type="journal article" date="2015" name="Nature">
        <title>rRNA introns, odd ribosomes, and small enigmatic genomes across a large radiation of phyla.</title>
        <authorList>
            <person name="Brown C.T."/>
            <person name="Hug L.A."/>
            <person name="Thomas B.C."/>
            <person name="Sharon I."/>
            <person name="Castelle C.J."/>
            <person name="Singh A."/>
            <person name="Wilkins M.J."/>
            <person name="Williams K.H."/>
            <person name="Banfield J.F."/>
        </authorList>
    </citation>
    <scope>NUCLEOTIDE SEQUENCE [LARGE SCALE GENOMIC DNA]</scope>
</reference>
<proteinExistence type="predicted"/>
<organism evidence="2 3">
    <name type="scientific">Candidatus Shapirobacteria bacterium GW2011_GWE1_38_92</name>
    <dbReference type="NCBI Taxonomy" id="1618489"/>
    <lineage>
        <taxon>Bacteria</taxon>
        <taxon>Candidatus Shapironibacteriota</taxon>
    </lineage>
</organism>
<evidence type="ECO:0000313" key="2">
    <source>
        <dbReference type="EMBL" id="KKQ91118.1"/>
    </source>
</evidence>
<evidence type="ECO:0000313" key="3">
    <source>
        <dbReference type="Proteomes" id="UP000033841"/>
    </source>
</evidence>
<sequence length="101" mass="11392">MKSSQKLVIELKRLNQKLDKIDNQSRFMIYSGSPAKFAFLNFISGMFHSLGSLFATAIIASIFVYFFSQINLVPIINGWINSILSQSQYSNILPPIPTFSP</sequence>
<accession>A0A0G0LGY9</accession>
<evidence type="ECO:0000256" key="1">
    <source>
        <dbReference type="SAM" id="Phobius"/>
    </source>
</evidence>
<comment type="caution">
    <text evidence="2">The sequence shown here is derived from an EMBL/GenBank/DDBJ whole genome shotgun (WGS) entry which is preliminary data.</text>
</comment>